<keyword evidence="8" id="KW-1185">Reference proteome</keyword>
<dbReference type="SUPFAM" id="SSF51735">
    <property type="entry name" value="NAD(P)-binding Rossmann-fold domains"/>
    <property type="match status" value="1"/>
</dbReference>
<evidence type="ECO:0000256" key="2">
    <source>
        <dbReference type="ARBA" id="ARBA00023002"/>
    </source>
</evidence>
<evidence type="ECO:0000256" key="1">
    <source>
        <dbReference type="ARBA" id="ARBA00005854"/>
    </source>
</evidence>
<dbReference type="CDD" id="cd05299">
    <property type="entry name" value="CtBP_dh"/>
    <property type="match status" value="1"/>
</dbReference>
<dbReference type="GO" id="GO:0003714">
    <property type="term" value="F:transcription corepressor activity"/>
    <property type="evidence" value="ECO:0007669"/>
    <property type="project" value="InterPro"/>
</dbReference>
<dbReference type="RefSeq" id="WP_251224158.1">
    <property type="nucleotide sequence ID" value="NZ_JAMBOL010000014.1"/>
</dbReference>
<evidence type="ECO:0000313" key="8">
    <source>
        <dbReference type="Proteomes" id="UP001139179"/>
    </source>
</evidence>
<evidence type="ECO:0000256" key="3">
    <source>
        <dbReference type="ARBA" id="ARBA00023027"/>
    </source>
</evidence>
<dbReference type="InterPro" id="IPR043322">
    <property type="entry name" value="CtBP"/>
</dbReference>
<dbReference type="AlphaFoldDB" id="A0A9X2DTV4"/>
<sequence>MGKFKVVVTDYEYSSLDIERIVLSGIGAELIPMQCRTEDEVIEAAKGADAIFNQYAPLSQRVINTLDNCKVIAKYGIGVNTVDVQAATESGILVCNVSDYCLDEVSDHAFALLIACARKVVKLNAAIKEDRLWDFKQGVPVYRLKNRILGLVGLGSIPRALVPKAQAFGLKVMAFDPFVSVEIAADLNVELVSLEELCQNADYLSIHAPLTERTRGMIRAEHFKLMKNEAFLINTARGPVVDEEALIFALQNGEIAGAGLDVVEVEPLSGDHPFLQMEHVILNPHVAWYSVESEQELKRKCAENVAAVLTGHYPPYLVNKEVKPKIALKANQNLVV</sequence>
<reference evidence="7" key="1">
    <citation type="submission" date="2022-05" db="EMBL/GenBank/DDBJ databases">
        <title>Comparative Genomics of Spacecraft Associated Microbes.</title>
        <authorList>
            <person name="Tran M.T."/>
            <person name="Wright A."/>
            <person name="Seuylemezian A."/>
            <person name="Eisen J."/>
            <person name="Coil D."/>
        </authorList>
    </citation>
    <scope>NUCLEOTIDE SEQUENCE</scope>
    <source>
        <strain evidence="7">214.1.1</strain>
    </source>
</reference>
<proteinExistence type="inferred from homology"/>
<dbReference type="FunFam" id="3.40.50.720:FF:000203">
    <property type="entry name" value="D-3-phosphoglycerate dehydrogenase (SerA)"/>
    <property type="match status" value="1"/>
</dbReference>
<dbReference type="InterPro" id="IPR036291">
    <property type="entry name" value="NAD(P)-bd_dom_sf"/>
</dbReference>
<feature type="domain" description="D-isomer specific 2-hydroxyacid dehydrogenase NAD-binding" evidence="6">
    <location>
        <begin position="110"/>
        <end position="287"/>
    </location>
</feature>
<comment type="caution">
    <text evidence="7">The sequence shown here is derived from an EMBL/GenBank/DDBJ whole genome shotgun (WGS) entry which is preliminary data.</text>
</comment>
<gene>
    <name evidence="7" type="ORF">M3202_15145</name>
</gene>
<dbReference type="SUPFAM" id="SSF52283">
    <property type="entry name" value="Formate/glycerate dehydrogenase catalytic domain-like"/>
    <property type="match status" value="1"/>
</dbReference>
<protein>
    <submittedName>
        <fullName evidence="7">C-terminal binding protein</fullName>
    </submittedName>
</protein>
<dbReference type="InterPro" id="IPR050857">
    <property type="entry name" value="D-2-hydroxyacid_DH"/>
</dbReference>
<organism evidence="7 8">
    <name type="scientific">Halalkalibacter oceani</name>
    <dbReference type="NCBI Taxonomy" id="1653776"/>
    <lineage>
        <taxon>Bacteria</taxon>
        <taxon>Bacillati</taxon>
        <taxon>Bacillota</taxon>
        <taxon>Bacilli</taxon>
        <taxon>Bacillales</taxon>
        <taxon>Bacillaceae</taxon>
        <taxon>Halalkalibacter</taxon>
    </lineage>
</organism>
<dbReference type="EMBL" id="JAMBOL010000014">
    <property type="protein sequence ID" value="MCM3715407.1"/>
    <property type="molecule type" value="Genomic_DNA"/>
</dbReference>
<dbReference type="Pfam" id="PF02826">
    <property type="entry name" value="2-Hacid_dh_C"/>
    <property type="match status" value="1"/>
</dbReference>
<dbReference type="Pfam" id="PF00389">
    <property type="entry name" value="2-Hacid_dh"/>
    <property type="match status" value="1"/>
</dbReference>
<dbReference type="GO" id="GO:0016616">
    <property type="term" value="F:oxidoreductase activity, acting on the CH-OH group of donors, NAD or NADP as acceptor"/>
    <property type="evidence" value="ECO:0007669"/>
    <property type="project" value="InterPro"/>
</dbReference>
<name>A0A9X2DTV4_9BACI</name>
<evidence type="ECO:0000256" key="4">
    <source>
        <dbReference type="RuleBase" id="RU003719"/>
    </source>
</evidence>
<dbReference type="Gene3D" id="3.40.50.720">
    <property type="entry name" value="NAD(P)-binding Rossmann-like Domain"/>
    <property type="match status" value="2"/>
</dbReference>
<dbReference type="InterPro" id="IPR006139">
    <property type="entry name" value="D-isomer_2_OHA_DH_cat_dom"/>
</dbReference>
<accession>A0A9X2DTV4</accession>
<dbReference type="PANTHER" id="PTHR42789:SF1">
    <property type="entry name" value="D-ISOMER SPECIFIC 2-HYDROXYACID DEHYDROGENASE FAMILY PROTEIN (AFU_ORTHOLOGUE AFUA_6G10090)"/>
    <property type="match status" value="1"/>
</dbReference>
<evidence type="ECO:0000259" key="5">
    <source>
        <dbReference type="Pfam" id="PF00389"/>
    </source>
</evidence>
<keyword evidence="3" id="KW-0520">NAD</keyword>
<dbReference type="InterPro" id="IPR006140">
    <property type="entry name" value="D-isomer_DH_NAD-bd"/>
</dbReference>
<evidence type="ECO:0000313" key="7">
    <source>
        <dbReference type="EMBL" id="MCM3715407.1"/>
    </source>
</evidence>
<evidence type="ECO:0000259" key="6">
    <source>
        <dbReference type="Pfam" id="PF02826"/>
    </source>
</evidence>
<comment type="similarity">
    <text evidence="1 4">Belongs to the D-isomer specific 2-hydroxyacid dehydrogenase family.</text>
</comment>
<dbReference type="Proteomes" id="UP001139179">
    <property type="component" value="Unassembled WGS sequence"/>
</dbReference>
<feature type="domain" description="D-isomer specific 2-hydroxyacid dehydrogenase catalytic" evidence="5">
    <location>
        <begin position="36"/>
        <end position="319"/>
    </location>
</feature>
<dbReference type="GO" id="GO:0051287">
    <property type="term" value="F:NAD binding"/>
    <property type="evidence" value="ECO:0007669"/>
    <property type="project" value="InterPro"/>
</dbReference>
<dbReference type="PANTHER" id="PTHR42789">
    <property type="entry name" value="D-ISOMER SPECIFIC 2-HYDROXYACID DEHYDROGENASE FAMILY PROTEIN (AFU_ORTHOLOGUE AFUA_6G10090)"/>
    <property type="match status" value="1"/>
</dbReference>
<keyword evidence="2 4" id="KW-0560">Oxidoreductase</keyword>